<keyword evidence="8" id="KW-1185">Reference proteome</keyword>
<evidence type="ECO:0000259" key="6">
    <source>
        <dbReference type="Pfam" id="PF00884"/>
    </source>
</evidence>
<dbReference type="PROSITE" id="PS00523">
    <property type="entry name" value="SULFATASE_1"/>
    <property type="match status" value="1"/>
</dbReference>
<proteinExistence type="inferred from homology"/>
<dbReference type="Gene3D" id="3.40.720.10">
    <property type="entry name" value="Alkaline Phosphatase, subunit A"/>
    <property type="match status" value="1"/>
</dbReference>
<feature type="signal peptide" evidence="5">
    <location>
        <begin position="1"/>
        <end position="23"/>
    </location>
</feature>
<dbReference type="Pfam" id="PF00884">
    <property type="entry name" value="Sulfatase"/>
    <property type="match status" value="1"/>
</dbReference>
<organism evidence="7 8">
    <name type="scientific">Lentisphaera araneosa HTCC2155</name>
    <dbReference type="NCBI Taxonomy" id="313628"/>
    <lineage>
        <taxon>Bacteria</taxon>
        <taxon>Pseudomonadati</taxon>
        <taxon>Lentisphaerota</taxon>
        <taxon>Lentisphaeria</taxon>
        <taxon>Lentisphaerales</taxon>
        <taxon>Lentisphaeraceae</taxon>
        <taxon>Lentisphaera</taxon>
    </lineage>
</organism>
<comment type="caution">
    <text evidence="7">The sequence shown here is derived from an EMBL/GenBank/DDBJ whole genome shotgun (WGS) entry which is preliminary data.</text>
</comment>
<feature type="domain" description="Sulfatase N-terminal" evidence="6">
    <location>
        <begin position="30"/>
        <end position="331"/>
    </location>
</feature>
<accession>A6DPF1</accession>
<dbReference type="InterPro" id="IPR024607">
    <property type="entry name" value="Sulfatase_CS"/>
</dbReference>
<dbReference type="InterPro" id="IPR017850">
    <property type="entry name" value="Alkaline_phosphatase_core_sf"/>
</dbReference>
<dbReference type="InterPro" id="IPR050738">
    <property type="entry name" value="Sulfatase"/>
</dbReference>
<evidence type="ECO:0000313" key="8">
    <source>
        <dbReference type="Proteomes" id="UP000004947"/>
    </source>
</evidence>
<dbReference type="SUPFAM" id="SSF53649">
    <property type="entry name" value="Alkaline phosphatase-like"/>
    <property type="match status" value="1"/>
</dbReference>
<dbReference type="EMBL" id="ABCK01000016">
    <property type="protein sequence ID" value="EDM26447.1"/>
    <property type="molecule type" value="Genomic_DNA"/>
</dbReference>
<dbReference type="Gene3D" id="3.30.1120.10">
    <property type="match status" value="1"/>
</dbReference>
<evidence type="ECO:0000256" key="1">
    <source>
        <dbReference type="ARBA" id="ARBA00008779"/>
    </source>
</evidence>
<dbReference type="AlphaFoldDB" id="A6DPF1"/>
<dbReference type="PANTHER" id="PTHR42693:SF53">
    <property type="entry name" value="ENDO-4-O-SULFATASE"/>
    <property type="match status" value="1"/>
</dbReference>
<dbReference type="eggNOG" id="COG3119">
    <property type="taxonomic scope" value="Bacteria"/>
</dbReference>
<dbReference type="RefSeq" id="WP_007279733.1">
    <property type="nucleotide sequence ID" value="NZ_ABCK01000016.1"/>
</dbReference>
<gene>
    <name evidence="7" type="ORF">LNTAR_05714</name>
</gene>
<evidence type="ECO:0000256" key="5">
    <source>
        <dbReference type="SAM" id="SignalP"/>
    </source>
</evidence>
<dbReference type="GO" id="GO:0046872">
    <property type="term" value="F:metal ion binding"/>
    <property type="evidence" value="ECO:0007669"/>
    <property type="project" value="UniProtKB-KW"/>
</dbReference>
<sequence>MKFYSNFLLSVVMISLITPIAMAAGTTKRPNIILVMADDQGWGQTGYNGHALLKTPHLDAMAKAGLRMDRFYAAAPVCSPTRASVLTGRSPSRTGVKDHGINLCLQEKTLPQALQAVGYKTALFGKWHLNGVRGHGVPILKDDPNHPGHYGFDEWLSVTNFFDIDPLMSRNGEFEDLKGDSSEVVVAEALKFISKEKDSSKPFLAVIWYGSPHIPFYAFDEDMKDFPALKGARNKHLGELVALDRSVGSLRQGLRDMGIEKDTIVWYCSDNGGLKTDPDSCGDLRGYKTNIYEGGIRVPAIVEWPGQINPAVSSFPASTMDIFPTLVDMLDLPKSSLLEVHDGESINDLLKGKTPERKNPIPFLIKSKAALIDGDYKLVTSNIRTGFELYNLKDDFKEEKDLSKELPERFTKMKSEMEAFIESTKRSAEGADYPEGRVIQKARSEFWKNMDEYKPYFETFAKRPEFKGLAKSLNKTKKQKKQ</sequence>
<dbReference type="Proteomes" id="UP000004947">
    <property type="component" value="Unassembled WGS sequence"/>
</dbReference>
<keyword evidence="2" id="KW-0479">Metal-binding</keyword>
<dbReference type="PANTHER" id="PTHR42693">
    <property type="entry name" value="ARYLSULFATASE FAMILY MEMBER"/>
    <property type="match status" value="1"/>
</dbReference>
<evidence type="ECO:0000256" key="2">
    <source>
        <dbReference type="ARBA" id="ARBA00022723"/>
    </source>
</evidence>
<evidence type="ECO:0000256" key="3">
    <source>
        <dbReference type="ARBA" id="ARBA00022801"/>
    </source>
</evidence>
<comment type="similarity">
    <text evidence="1">Belongs to the sulfatase family.</text>
</comment>
<keyword evidence="3" id="KW-0378">Hydrolase</keyword>
<dbReference type="STRING" id="313628.LNTAR_05714"/>
<evidence type="ECO:0000256" key="4">
    <source>
        <dbReference type="ARBA" id="ARBA00022837"/>
    </source>
</evidence>
<evidence type="ECO:0000313" key="7">
    <source>
        <dbReference type="EMBL" id="EDM26447.1"/>
    </source>
</evidence>
<feature type="chain" id="PRO_5002694611" evidence="5">
    <location>
        <begin position="24"/>
        <end position="482"/>
    </location>
</feature>
<reference evidence="7 8" key="1">
    <citation type="journal article" date="2010" name="J. Bacteriol.">
        <title>Genome sequence of Lentisphaera araneosa HTCC2155T, the type species of the order Lentisphaerales in the phylum Lentisphaerae.</title>
        <authorList>
            <person name="Thrash J.C."/>
            <person name="Cho J.C."/>
            <person name="Vergin K.L."/>
            <person name="Morris R.M."/>
            <person name="Giovannoni S.J."/>
        </authorList>
    </citation>
    <scope>NUCLEOTIDE SEQUENCE [LARGE SCALE GENOMIC DNA]</scope>
    <source>
        <strain evidence="7 8">HTCC2155</strain>
    </source>
</reference>
<dbReference type="InterPro" id="IPR000917">
    <property type="entry name" value="Sulfatase_N"/>
</dbReference>
<protein>
    <submittedName>
        <fullName evidence="7">N-acetylgalactosamine 6-sulfate sulfatase (GALNS)</fullName>
    </submittedName>
</protein>
<keyword evidence="5" id="KW-0732">Signal</keyword>
<dbReference type="GO" id="GO:0004065">
    <property type="term" value="F:arylsulfatase activity"/>
    <property type="evidence" value="ECO:0007669"/>
    <property type="project" value="TreeGrafter"/>
</dbReference>
<keyword evidence="4" id="KW-0106">Calcium</keyword>
<name>A6DPF1_9BACT</name>